<comment type="caution">
    <text evidence="1">The sequence shown here is derived from an EMBL/GenBank/DDBJ whole genome shotgun (WGS) entry which is preliminary data.</text>
</comment>
<organism evidence="1 2">
    <name type="scientific">Catenaria anguillulae PL171</name>
    <dbReference type="NCBI Taxonomy" id="765915"/>
    <lineage>
        <taxon>Eukaryota</taxon>
        <taxon>Fungi</taxon>
        <taxon>Fungi incertae sedis</taxon>
        <taxon>Blastocladiomycota</taxon>
        <taxon>Blastocladiomycetes</taxon>
        <taxon>Blastocladiales</taxon>
        <taxon>Catenariaceae</taxon>
        <taxon>Catenaria</taxon>
    </lineage>
</organism>
<name>A0A1Y2HLR1_9FUNG</name>
<protein>
    <submittedName>
        <fullName evidence="1">Uncharacterized protein</fullName>
    </submittedName>
</protein>
<reference evidence="1 2" key="1">
    <citation type="submission" date="2016-07" db="EMBL/GenBank/DDBJ databases">
        <title>Pervasive Adenine N6-methylation of Active Genes in Fungi.</title>
        <authorList>
            <consortium name="DOE Joint Genome Institute"/>
            <person name="Mondo S.J."/>
            <person name="Dannebaum R.O."/>
            <person name="Kuo R.C."/>
            <person name="Labutti K."/>
            <person name="Haridas S."/>
            <person name="Kuo A."/>
            <person name="Salamov A."/>
            <person name="Ahrendt S.R."/>
            <person name="Lipzen A."/>
            <person name="Sullivan W."/>
            <person name="Andreopoulos W.B."/>
            <person name="Clum A."/>
            <person name="Lindquist E."/>
            <person name="Daum C."/>
            <person name="Ramamoorthy G.K."/>
            <person name="Gryganskyi A."/>
            <person name="Culley D."/>
            <person name="Magnuson J.K."/>
            <person name="James T.Y."/>
            <person name="O'Malley M.A."/>
            <person name="Stajich J.E."/>
            <person name="Spatafora J.W."/>
            <person name="Visel A."/>
            <person name="Grigoriev I.V."/>
        </authorList>
    </citation>
    <scope>NUCLEOTIDE SEQUENCE [LARGE SCALE GENOMIC DNA]</scope>
    <source>
        <strain evidence="1 2">PL171</strain>
    </source>
</reference>
<keyword evidence="2" id="KW-1185">Reference proteome</keyword>
<dbReference type="EMBL" id="MCFL01000027">
    <property type="protein sequence ID" value="ORZ34633.1"/>
    <property type="molecule type" value="Genomic_DNA"/>
</dbReference>
<sequence length="96" mass="10666">MQVPSERCESFGTATWCLLCGETQCGETQGRKVEPSSGGCRVPPPSPHIPWKHSVKRLVDGHGRAALCARKMTSERRTLTQEQVEVAVRCNCLWVE</sequence>
<proteinExistence type="predicted"/>
<evidence type="ECO:0000313" key="1">
    <source>
        <dbReference type="EMBL" id="ORZ34633.1"/>
    </source>
</evidence>
<gene>
    <name evidence="1" type="ORF">BCR44DRAFT_1436113</name>
</gene>
<dbReference type="Proteomes" id="UP000193411">
    <property type="component" value="Unassembled WGS sequence"/>
</dbReference>
<accession>A0A1Y2HLR1</accession>
<dbReference type="AlphaFoldDB" id="A0A1Y2HLR1"/>
<evidence type="ECO:0000313" key="2">
    <source>
        <dbReference type="Proteomes" id="UP000193411"/>
    </source>
</evidence>